<feature type="domain" description="RING-type" evidence="5">
    <location>
        <begin position="170"/>
        <end position="211"/>
    </location>
</feature>
<evidence type="ECO:0000256" key="2">
    <source>
        <dbReference type="ARBA" id="ARBA00022771"/>
    </source>
</evidence>
<keyword evidence="3" id="KW-0862">Zinc</keyword>
<dbReference type="PANTHER" id="PTHR45931">
    <property type="entry name" value="SI:CH211-59O9.10"/>
    <property type="match status" value="1"/>
</dbReference>
<dbReference type="PANTHER" id="PTHR45931:SF16">
    <property type="entry name" value="RING_U-BOX SUPERFAMILY PROTEIN"/>
    <property type="match status" value="1"/>
</dbReference>
<keyword evidence="1" id="KW-0479">Metal-binding</keyword>
<organism evidence="6 7">
    <name type="scientific">Eucalyptus globulus</name>
    <name type="common">Tasmanian blue gum</name>
    <dbReference type="NCBI Taxonomy" id="34317"/>
    <lineage>
        <taxon>Eukaryota</taxon>
        <taxon>Viridiplantae</taxon>
        <taxon>Streptophyta</taxon>
        <taxon>Embryophyta</taxon>
        <taxon>Tracheophyta</taxon>
        <taxon>Spermatophyta</taxon>
        <taxon>Magnoliopsida</taxon>
        <taxon>eudicotyledons</taxon>
        <taxon>Gunneridae</taxon>
        <taxon>Pentapetalae</taxon>
        <taxon>rosids</taxon>
        <taxon>malvids</taxon>
        <taxon>Myrtales</taxon>
        <taxon>Myrtaceae</taxon>
        <taxon>Myrtoideae</taxon>
        <taxon>Eucalypteae</taxon>
        <taxon>Eucalyptus</taxon>
    </lineage>
</organism>
<dbReference type="InterPro" id="IPR001841">
    <property type="entry name" value="Znf_RING"/>
</dbReference>
<dbReference type="AlphaFoldDB" id="A0ABD3KW85"/>
<dbReference type="EMBL" id="JBJKBG010000004">
    <property type="protein sequence ID" value="KAL3742523.1"/>
    <property type="molecule type" value="Genomic_DNA"/>
</dbReference>
<evidence type="ECO:0000256" key="4">
    <source>
        <dbReference type="PROSITE-ProRule" id="PRU00175"/>
    </source>
</evidence>
<accession>A0ABD3KW85</accession>
<dbReference type="Gene3D" id="3.30.40.10">
    <property type="entry name" value="Zinc/RING finger domain, C3HC4 (zinc finger)"/>
    <property type="match status" value="1"/>
</dbReference>
<evidence type="ECO:0000313" key="6">
    <source>
        <dbReference type="EMBL" id="KAL3742523.1"/>
    </source>
</evidence>
<dbReference type="InterPro" id="IPR051834">
    <property type="entry name" value="RING_finger_E3_ligase"/>
</dbReference>
<evidence type="ECO:0000313" key="7">
    <source>
        <dbReference type="Proteomes" id="UP001634007"/>
    </source>
</evidence>
<keyword evidence="2 4" id="KW-0863">Zinc-finger</keyword>
<name>A0ABD3KW85_EUCGL</name>
<dbReference type="InterPro" id="IPR013083">
    <property type="entry name" value="Znf_RING/FYVE/PHD"/>
</dbReference>
<proteinExistence type="predicted"/>
<dbReference type="SMART" id="SM00184">
    <property type="entry name" value="RING"/>
    <property type="match status" value="1"/>
</dbReference>
<evidence type="ECO:0000259" key="5">
    <source>
        <dbReference type="PROSITE" id="PS50089"/>
    </source>
</evidence>
<sequence length="216" mass="23603">MPSVLGIWDLSLTGTTRTSDDPSAVVNLFVRQHLALHDLGSGTTTYGDPAVVAGTRMVLPPGSLRLPAEISVHIGYMLDQFGIDRRDRSSFAMRIVEAARNLSRLHPHGVRVTAILDLTIEISEVGDSVMHGVMEQPDSEPGRVVRRGASKSAILGLKEKVYAAEGGDCCSICLEDFHRAEKVTELPCSHVFHRRCIIKWLEGSNSCPLCRSQLDT</sequence>
<dbReference type="Pfam" id="PF13639">
    <property type="entry name" value="zf-RING_2"/>
    <property type="match status" value="1"/>
</dbReference>
<dbReference type="GO" id="GO:0008270">
    <property type="term" value="F:zinc ion binding"/>
    <property type="evidence" value="ECO:0007669"/>
    <property type="project" value="UniProtKB-KW"/>
</dbReference>
<reference evidence="6 7" key="1">
    <citation type="submission" date="2024-11" db="EMBL/GenBank/DDBJ databases">
        <title>Chromosome-level genome assembly of Eucalyptus globulus Labill. provides insights into its genome evolution.</title>
        <authorList>
            <person name="Li X."/>
        </authorList>
    </citation>
    <scope>NUCLEOTIDE SEQUENCE [LARGE SCALE GENOMIC DNA]</scope>
    <source>
        <strain evidence="6">CL2024</strain>
        <tissue evidence="6">Fresh tender leaves</tissue>
    </source>
</reference>
<gene>
    <name evidence="6" type="ORF">ACJRO7_017915</name>
</gene>
<evidence type="ECO:0000256" key="1">
    <source>
        <dbReference type="ARBA" id="ARBA00022723"/>
    </source>
</evidence>
<keyword evidence="7" id="KW-1185">Reference proteome</keyword>
<comment type="caution">
    <text evidence="6">The sequence shown here is derived from an EMBL/GenBank/DDBJ whole genome shotgun (WGS) entry which is preliminary data.</text>
</comment>
<evidence type="ECO:0000256" key="3">
    <source>
        <dbReference type="ARBA" id="ARBA00022833"/>
    </source>
</evidence>
<dbReference type="SUPFAM" id="SSF57850">
    <property type="entry name" value="RING/U-box"/>
    <property type="match status" value="1"/>
</dbReference>
<dbReference type="Proteomes" id="UP001634007">
    <property type="component" value="Unassembled WGS sequence"/>
</dbReference>
<protein>
    <recommendedName>
        <fullName evidence="5">RING-type domain-containing protein</fullName>
    </recommendedName>
</protein>
<dbReference type="CDD" id="cd16454">
    <property type="entry name" value="RING-H2_PA-TM-RING"/>
    <property type="match status" value="1"/>
</dbReference>
<dbReference type="PROSITE" id="PS50089">
    <property type="entry name" value="ZF_RING_2"/>
    <property type="match status" value="1"/>
</dbReference>